<sequence length="377" mass="40923">MKNPVFKIFSGLLILVTPISHAAEIEISGYATFKAIANSNSDGVSYNRELAKTSYTNFDTRESNVGVQLYTDISPKLDMTVVLSTRGGAQQKFNVETEWAYANYKFSSDLSLRIGKVKGPFYMVSDYKDVGYAYPWVSPPEEVYSTNPIRSVNGLDIVYQTTSNNVTYLGEVYIGSGTSTTYLLPNAVAAGALAPFGFDPNVAPVPVTTQADFITRNMLGFNTSITYEGISLRLGYFKTKVDFGPLTNLDGAFGGIGITVDVDNIVIYSEYIVRDTGPELAIAFPDQTASYVTAGYRINDYLPYVTVAKLDKGKDASPYSLKQDSTALGLRVEIDESAALKFEIANKKPGGTGSYGLYDAPLTGTGTIYTVAVDLLF</sequence>
<dbReference type="AlphaFoldDB" id="A0A3B0ZFI0"/>
<evidence type="ECO:0000313" key="1">
    <source>
        <dbReference type="EMBL" id="VAW92145.1"/>
    </source>
</evidence>
<accession>A0A3B0ZFI0</accession>
<dbReference type="InterPro" id="IPR023614">
    <property type="entry name" value="Porin_dom_sf"/>
</dbReference>
<organism evidence="1">
    <name type="scientific">hydrothermal vent metagenome</name>
    <dbReference type="NCBI Taxonomy" id="652676"/>
    <lineage>
        <taxon>unclassified sequences</taxon>
        <taxon>metagenomes</taxon>
        <taxon>ecological metagenomes</taxon>
    </lineage>
</organism>
<evidence type="ECO:0008006" key="2">
    <source>
        <dbReference type="Google" id="ProtNLM"/>
    </source>
</evidence>
<protein>
    <recommendedName>
        <fullName evidence="2">Porin domain-containing protein</fullName>
    </recommendedName>
</protein>
<dbReference type="Gene3D" id="2.40.160.10">
    <property type="entry name" value="Porin"/>
    <property type="match status" value="1"/>
</dbReference>
<gene>
    <name evidence="1" type="ORF">MNBD_GAMMA22-2376</name>
</gene>
<reference evidence="1" key="1">
    <citation type="submission" date="2018-06" db="EMBL/GenBank/DDBJ databases">
        <authorList>
            <person name="Zhirakovskaya E."/>
        </authorList>
    </citation>
    <scope>NUCLEOTIDE SEQUENCE</scope>
</reference>
<proteinExistence type="predicted"/>
<dbReference type="EMBL" id="UOFS01000011">
    <property type="protein sequence ID" value="VAW92145.1"/>
    <property type="molecule type" value="Genomic_DNA"/>
</dbReference>
<name>A0A3B0ZFI0_9ZZZZ</name>
<dbReference type="SUPFAM" id="SSF56935">
    <property type="entry name" value="Porins"/>
    <property type="match status" value="1"/>
</dbReference>